<proteinExistence type="predicted"/>
<evidence type="ECO:0000256" key="1">
    <source>
        <dbReference type="SAM" id="Phobius"/>
    </source>
</evidence>
<keyword evidence="1" id="KW-0472">Membrane</keyword>
<keyword evidence="1" id="KW-1133">Transmembrane helix</keyword>
<dbReference type="EMBL" id="JARAYU010000006">
    <property type="protein sequence ID" value="MDX3702119.1"/>
    <property type="molecule type" value="Genomic_DNA"/>
</dbReference>
<comment type="caution">
    <text evidence="2">The sequence shown here is derived from an EMBL/GenBank/DDBJ whole genome shotgun (WGS) entry which is preliminary data.</text>
</comment>
<accession>A0ABU4NIJ7</accession>
<name>A0ABU4NIJ7_9ACTN</name>
<keyword evidence="1" id="KW-0812">Transmembrane</keyword>
<evidence type="ECO:0000313" key="3">
    <source>
        <dbReference type="Proteomes" id="UP001271274"/>
    </source>
</evidence>
<evidence type="ECO:0000313" key="2">
    <source>
        <dbReference type="EMBL" id="MDX3702119.1"/>
    </source>
</evidence>
<dbReference type="RefSeq" id="WP_159058537.1">
    <property type="nucleotide sequence ID" value="NZ_JARAUR010000104.1"/>
</dbReference>
<gene>
    <name evidence="2" type="ORF">PV662_20535</name>
</gene>
<keyword evidence="3" id="KW-1185">Reference proteome</keyword>
<feature type="transmembrane region" description="Helical" evidence="1">
    <location>
        <begin position="28"/>
        <end position="44"/>
    </location>
</feature>
<reference evidence="2 3" key="1">
    <citation type="journal article" date="2023" name="Microb. Genom.">
        <title>Mesoterricola silvestris gen. nov., sp. nov., Mesoterricola sediminis sp. nov., Geothrix oryzae sp. nov., Geothrix edaphica sp. nov., Geothrix rubra sp. nov., and Geothrix limicola sp. nov., six novel members of Acidobacteriota isolated from soils.</title>
        <authorList>
            <person name="Weisberg A.J."/>
            <person name="Pearce E."/>
            <person name="Kramer C.G."/>
            <person name="Chang J.H."/>
            <person name="Clarke C.R."/>
        </authorList>
    </citation>
    <scope>NUCLEOTIDE SEQUENCE [LARGE SCALE GENOMIC DNA]</scope>
    <source>
        <strain evidence="2 3">ID09-01A</strain>
    </source>
</reference>
<sequence>MALALFTGGVLWGLFTDSEQQLDLSTGVLRLALFPALFGVLLAFQHRRMMQRRISDEDRSSG</sequence>
<protein>
    <submittedName>
        <fullName evidence="2">Uncharacterized protein</fullName>
    </submittedName>
</protein>
<organism evidence="2 3">
    <name type="scientific">Streptomyces europaeiscabiei</name>
    <dbReference type="NCBI Taxonomy" id="146819"/>
    <lineage>
        <taxon>Bacteria</taxon>
        <taxon>Bacillati</taxon>
        <taxon>Actinomycetota</taxon>
        <taxon>Actinomycetes</taxon>
        <taxon>Kitasatosporales</taxon>
        <taxon>Streptomycetaceae</taxon>
        <taxon>Streptomyces</taxon>
    </lineage>
</organism>
<dbReference type="Proteomes" id="UP001271274">
    <property type="component" value="Unassembled WGS sequence"/>
</dbReference>